<protein>
    <submittedName>
        <fullName evidence="5">UDP-glycosyltransferase 87A2</fullName>
    </submittedName>
</protein>
<reference evidence="5" key="2">
    <citation type="submission" date="2023-05" db="EMBL/GenBank/DDBJ databases">
        <authorList>
            <person name="Schelkunov M.I."/>
        </authorList>
    </citation>
    <scope>NUCLEOTIDE SEQUENCE</scope>
    <source>
        <strain evidence="5">Hsosn_3</strain>
        <tissue evidence="5">Leaf</tissue>
    </source>
</reference>
<dbReference type="CDD" id="cd03784">
    <property type="entry name" value="GT1_Gtf-like"/>
    <property type="match status" value="1"/>
</dbReference>
<dbReference type="PANTHER" id="PTHR11926">
    <property type="entry name" value="GLUCOSYL/GLUCURONOSYL TRANSFERASES"/>
    <property type="match status" value="1"/>
</dbReference>
<dbReference type="Pfam" id="PF00201">
    <property type="entry name" value="UDPGT"/>
    <property type="match status" value="1"/>
</dbReference>
<dbReference type="AlphaFoldDB" id="A0AAD8N7G3"/>
<sequence>MFPLFDLRSCPHRGCPRLLYQVPTCHPTSNYAQFIIERSIQTIDSILRIPLVEQGENEIDYIPGVPSTRILDLPTSFYGRGQAILPGILKAISLVRNSQFLLFTSVYELEQQAIDALRAEFSMPVYAIGPAIPDFNIRKNCSTTNNDAPHYIKWLDNQPKDSVLYISQGSFLSVSSDQLDEIVAGVLNSGVSYLWVTKEEASRINGEKGLTVPWCDQSRVLCHPSVGGFWSHCGWNSTKESLFAGVPMLTFPIMFDQIPNSNTIVDDWKIGWRVKRPTAVERLVTRNEIAGLVNRFMDLESDEGKMIRKRVKELEKIARQATAEGGSSENAIDMFIHNILQPGRD</sequence>
<dbReference type="InterPro" id="IPR002213">
    <property type="entry name" value="UDP_glucos_trans"/>
</dbReference>
<evidence type="ECO:0000313" key="6">
    <source>
        <dbReference type="Proteomes" id="UP001237642"/>
    </source>
</evidence>
<evidence type="ECO:0000256" key="2">
    <source>
        <dbReference type="ARBA" id="ARBA00009995"/>
    </source>
</evidence>
<gene>
    <name evidence="5" type="ORF">POM88_008534</name>
</gene>
<accession>A0AAD8N7G3</accession>
<dbReference type="FunFam" id="3.40.50.2000:FF:000138">
    <property type="entry name" value="Glycosyltransferase"/>
    <property type="match status" value="1"/>
</dbReference>
<dbReference type="Proteomes" id="UP001237642">
    <property type="component" value="Unassembled WGS sequence"/>
</dbReference>
<dbReference type="GO" id="GO:0008299">
    <property type="term" value="P:isoprenoid biosynthetic process"/>
    <property type="evidence" value="ECO:0007669"/>
    <property type="project" value="UniProtKB-KW"/>
</dbReference>
<dbReference type="SUPFAM" id="SSF53756">
    <property type="entry name" value="UDP-Glycosyltransferase/glycogen phosphorylase"/>
    <property type="match status" value="1"/>
</dbReference>
<keyword evidence="3" id="KW-0808">Transferase</keyword>
<evidence type="ECO:0000256" key="1">
    <source>
        <dbReference type="ARBA" id="ARBA00004721"/>
    </source>
</evidence>
<reference evidence="5" key="1">
    <citation type="submission" date="2023-02" db="EMBL/GenBank/DDBJ databases">
        <title>Genome of toxic invasive species Heracleum sosnowskyi carries increased number of genes despite the absence of recent whole-genome duplications.</title>
        <authorList>
            <person name="Schelkunov M."/>
            <person name="Shtratnikova V."/>
            <person name="Makarenko M."/>
            <person name="Klepikova A."/>
            <person name="Omelchenko D."/>
            <person name="Novikova G."/>
            <person name="Obukhova E."/>
            <person name="Bogdanov V."/>
            <person name="Penin A."/>
            <person name="Logacheva M."/>
        </authorList>
    </citation>
    <scope>NUCLEOTIDE SEQUENCE</scope>
    <source>
        <strain evidence="5">Hsosn_3</strain>
        <tissue evidence="5">Leaf</tissue>
    </source>
</reference>
<comment type="similarity">
    <text evidence="2">Belongs to the UDP-glycosyltransferase family.</text>
</comment>
<comment type="pathway">
    <text evidence="1">Secondary metabolite biosynthesis; terpenoid biosynthesis.</text>
</comment>
<keyword evidence="4" id="KW-0414">Isoprene biosynthesis</keyword>
<comment type="caution">
    <text evidence="5">The sequence shown here is derived from an EMBL/GenBank/DDBJ whole genome shotgun (WGS) entry which is preliminary data.</text>
</comment>
<evidence type="ECO:0000313" key="5">
    <source>
        <dbReference type="EMBL" id="KAK1398671.1"/>
    </source>
</evidence>
<evidence type="ECO:0000256" key="4">
    <source>
        <dbReference type="ARBA" id="ARBA00023229"/>
    </source>
</evidence>
<proteinExistence type="inferred from homology"/>
<organism evidence="5 6">
    <name type="scientific">Heracleum sosnowskyi</name>
    <dbReference type="NCBI Taxonomy" id="360622"/>
    <lineage>
        <taxon>Eukaryota</taxon>
        <taxon>Viridiplantae</taxon>
        <taxon>Streptophyta</taxon>
        <taxon>Embryophyta</taxon>
        <taxon>Tracheophyta</taxon>
        <taxon>Spermatophyta</taxon>
        <taxon>Magnoliopsida</taxon>
        <taxon>eudicotyledons</taxon>
        <taxon>Gunneridae</taxon>
        <taxon>Pentapetalae</taxon>
        <taxon>asterids</taxon>
        <taxon>campanulids</taxon>
        <taxon>Apiales</taxon>
        <taxon>Apiaceae</taxon>
        <taxon>Apioideae</taxon>
        <taxon>apioid superclade</taxon>
        <taxon>Tordylieae</taxon>
        <taxon>Tordyliinae</taxon>
        <taxon>Heracleum</taxon>
    </lineage>
</organism>
<dbReference type="GO" id="GO:0080043">
    <property type="term" value="F:quercetin 3-O-glucosyltransferase activity"/>
    <property type="evidence" value="ECO:0007669"/>
    <property type="project" value="TreeGrafter"/>
</dbReference>
<dbReference type="EMBL" id="JAUIZM010000002">
    <property type="protein sequence ID" value="KAK1398671.1"/>
    <property type="molecule type" value="Genomic_DNA"/>
</dbReference>
<dbReference type="Gene3D" id="3.40.50.2000">
    <property type="entry name" value="Glycogen Phosphorylase B"/>
    <property type="match status" value="2"/>
</dbReference>
<evidence type="ECO:0000256" key="3">
    <source>
        <dbReference type="ARBA" id="ARBA00022679"/>
    </source>
</evidence>
<name>A0AAD8N7G3_9APIA</name>
<keyword evidence="6" id="KW-1185">Reference proteome</keyword>
<dbReference type="GO" id="GO:0080044">
    <property type="term" value="F:quercetin 7-O-glucosyltransferase activity"/>
    <property type="evidence" value="ECO:0007669"/>
    <property type="project" value="TreeGrafter"/>
</dbReference>
<dbReference type="PANTHER" id="PTHR11926:SF774">
    <property type="entry name" value="UDP-GLYCOSYLTRANSFERASE 85A1-RELATED"/>
    <property type="match status" value="1"/>
</dbReference>